<accession>A0ABQ1G606</accession>
<dbReference type="InterPro" id="IPR021070">
    <property type="entry name" value="Killing_trait_RebB"/>
</dbReference>
<sequence length="115" mass="12155">MADETTVNSQITDAVAQVNASVGDSSEALAQAMTHQIMAHAVSVAIQNAVAQQQHVYMLRNAITTAAARAILDANPEQALRFADEALKSDDLAQTIERLSALLKDTPTGEPKPGE</sequence>
<name>A0ABQ1G606_9GAMM</name>
<evidence type="ECO:0000313" key="2">
    <source>
        <dbReference type="Proteomes" id="UP000620046"/>
    </source>
</evidence>
<dbReference type="Pfam" id="PF11747">
    <property type="entry name" value="RebB"/>
    <property type="match status" value="1"/>
</dbReference>
<evidence type="ECO:0008006" key="3">
    <source>
        <dbReference type="Google" id="ProtNLM"/>
    </source>
</evidence>
<comment type="caution">
    <text evidence="1">The sequence shown here is derived from an EMBL/GenBank/DDBJ whole genome shotgun (WGS) entry which is preliminary data.</text>
</comment>
<keyword evidence="2" id="KW-1185">Reference proteome</keyword>
<evidence type="ECO:0000313" key="1">
    <source>
        <dbReference type="EMBL" id="GGA37454.1"/>
    </source>
</evidence>
<protein>
    <recommendedName>
        <fullName evidence="3">Killing trait domain-containing protein</fullName>
    </recommendedName>
</protein>
<reference evidence="2" key="1">
    <citation type="journal article" date="2019" name="Int. J. Syst. Evol. Microbiol.">
        <title>The Global Catalogue of Microorganisms (GCM) 10K type strain sequencing project: providing services to taxonomists for standard genome sequencing and annotation.</title>
        <authorList>
            <consortium name="The Broad Institute Genomics Platform"/>
            <consortium name="The Broad Institute Genome Sequencing Center for Infectious Disease"/>
            <person name="Wu L."/>
            <person name="Ma J."/>
        </authorList>
    </citation>
    <scope>NUCLEOTIDE SEQUENCE [LARGE SCALE GENOMIC DNA]</scope>
    <source>
        <strain evidence="2">CGMCC 1.15439</strain>
    </source>
</reference>
<dbReference type="Proteomes" id="UP000620046">
    <property type="component" value="Unassembled WGS sequence"/>
</dbReference>
<dbReference type="EMBL" id="BMJA01000002">
    <property type="protein sequence ID" value="GGA37454.1"/>
    <property type="molecule type" value="Genomic_DNA"/>
</dbReference>
<organism evidence="1 2">
    <name type="scientific">Dyella nitratireducens</name>
    <dbReference type="NCBI Taxonomy" id="1849580"/>
    <lineage>
        <taxon>Bacteria</taxon>
        <taxon>Pseudomonadati</taxon>
        <taxon>Pseudomonadota</taxon>
        <taxon>Gammaproteobacteria</taxon>
        <taxon>Lysobacterales</taxon>
        <taxon>Rhodanobacteraceae</taxon>
        <taxon>Dyella</taxon>
    </lineage>
</organism>
<dbReference type="RefSeq" id="WP_188794933.1">
    <property type="nucleotide sequence ID" value="NZ_BMJA01000002.1"/>
</dbReference>
<proteinExistence type="predicted"/>
<gene>
    <name evidence="1" type="ORF">GCM10010981_28260</name>
</gene>